<dbReference type="VEuPathDB" id="TrichDB:TVAGG3_0365550"/>
<feature type="transmembrane region" description="Helical" evidence="4">
    <location>
        <begin position="528"/>
        <end position="550"/>
    </location>
</feature>
<feature type="domain" description="P-type ATPase C-terminal" evidence="5">
    <location>
        <begin position="421"/>
        <end position="648"/>
    </location>
</feature>
<dbReference type="PANTHER" id="PTHR24092:SF175">
    <property type="entry name" value="PHOSPHOLIPID-TRANSPORTING ATPASE"/>
    <property type="match status" value="1"/>
</dbReference>
<keyword evidence="4" id="KW-0812">Transmembrane</keyword>
<dbReference type="InterPro" id="IPR023299">
    <property type="entry name" value="ATPase_P-typ_cyto_dom_N"/>
</dbReference>
<evidence type="ECO:0000256" key="3">
    <source>
        <dbReference type="ARBA" id="ARBA00022842"/>
    </source>
</evidence>
<gene>
    <name evidence="6" type="ORF">TVAG_409760</name>
</gene>
<dbReference type="InParanoid" id="A2F8D6"/>
<evidence type="ECO:0000256" key="1">
    <source>
        <dbReference type="ARBA" id="ARBA00004141"/>
    </source>
</evidence>
<proteinExistence type="predicted"/>
<dbReference type="RefSeq" id="XP_001311768.1">
    <property type="nucleotide sequence ID" value="XM_001311767.1"/>
</dbReference>
<evidence type="ECO:0000256" key="4">
    <source>
        <dbReference type="SAM" id="Phobius"/>
    </source>
</evidence>
<dbReference type="GO" id="GO:0005886">
    <property type="term" value="C:plasma membrane"/>
    <property type="evidence" value="ECO:0000318"/>
    <property type="project" value="GO_Central"/>
</dbReference>
<organism evidence="6 7">
    <name type="scientific">Trichomonas vaginalis (strain ATCC PRA-98 / G3)</name>
    <dbReference type="NCBI Taxonomy" id="412133"/>
    <lineage>
        <taxon>Eukaryota</taxon>
        <taxon>Metamonada</taxon>
        <taxon>Parabasalia</taxon>
        <taxon>Trichomonadida</taxon>
        <taxon>Trichomonadidae</taxon>
        <taxon>Trichomonas</taxon>
    </lineage>
</organism>
<name>A2F8D6_TRIV3</name>
<comment type="subcellular location">
    <subcellularLocation>
        <location evidence="1">Membrane</location>
        <topology evidence="1">Multi-pass membrane protein</topology>
    </subcellularLocation>
</comment>
<protein>
    <recommendedName>
        <fullName evidence="5">P-type ATPase C-terminal domain-containing protein</fullName>
    </recommendedName>
</protein>
<dbReference type="SUPFAM" id="SSF81660">
    <property type="entry name" value="Metal cation-transporting ATPase, ATP-binding domain N"/>
    <property type="match status" value="1"/>
</dbReference>
<feature type="transmembrane region" description="Helical" evidence="4">
    <location>
        <begin position="587"/>
        <end position="607"/>
    </location>
</feature>
<feature type="transmembrane region" description="Helical" evidence="4">
    <location>
        <begin position="476"/>
        <end position="497"/>
    </location>
</feature>
<dbReference type="PANTHER" id="PTHR24092">
    <property type="entry name" value="PROBABLE PHOSPHOLIPID-TRANSPORTING ATPASE"/>
    <property type="match status" value="1"/>
</dbReference>
<feature type="transmembrane region" description="Helical" evidence="4">
    <location>
        <begin position="627"/>
        <end position="647"/>
    </location>
</feature>
<dbReference type="GO" id="GO:0046872">
    <property type="term" value="F:metal ion binding"/>
    <property type="evidence" value="ECO:0007669"/>
    <property type="project" value="UniProtKB-KW"/>
</dbReference>
<keyword evidence="3" id="KW-0460">Magnesium</keyword>
<dbReference type="Gene3D" id="3.40.1110.10">
    <property type="entry name" value="Calcium-transporting ATPase, cytoplasmic domain N"/>
    <property type="match status" value="1"/>
</dbReference>
<evidence type="ECO:0000259" key="5">
    <source>
        <dbReference type="Pfam" id="PF16212"/>
    </source>
</evidence>
<dbReference type="InterPro" id="IPR036412">
    <property type="entry name" value="HAD-like_sf"/>
</dbReference>
<keyword evidence="4" id="KW-0472">Membrane</keyword>
<keyword evidence="2" id="KW-0479">Metal-binding</keyword>
<feature type="transmembrane region" description="Helical" evidence="4">
    <location>
        <begin position="562"/>
        <end position="580"/>
    </location>
</feature>
<dbReference type="EMBL" id="DS113660">
    <property type="protein sequence ID" value="EAX98838.1"/>
    <property type="molecule type" value="Genomic_DNA"/>
</dbReference>
<dbReference type="AlphaFoldDB" id="A2F8D6"/>
<dbReference type="eggNOG" id="KOG0210">
    <property type="taxonomic scope" value="Eukaryota"/>
</dbReference>
<reference evidence="6" key="2">
    <citation type="journal article" date="2007" name="Science">
        <title>Draft genome sequence of the sexually transmitted pathogen Trichomonas vaginalis.</title>
        <authorList>
            <person name="Carlton J.M."/>
            <person name="Hirt R.P."/>
            <person name="Silva J.C."/>
            <person name="Delcher A.L."/>
            <person name="Schatz M."/>
            <person name="Zhao Q."/>
            <person name="Wortman J.R."/>
            <person name="Bidwell S.L."/>
            <person name="Alsmark U.C.M."/>
            <person name="Besteiro S."/>
            <person name="Sicheritz-Ponten T."/>
            <person name="Noel C.J."/>
            <person name="Dacks J.B."/>
            <person name="Foster P.G."/>
            <person name="Simillion C."/>
            <person name="Van de Peer Y."/>
            <person name="Miranda-Saavedra D."/>
            <person name="Barton G.J."/>
            <person name="Westrop G.D."/>
            <person name="Mueller S."/>
            <person name="Dessi D."/>
            <person name="Fiori P.L."/>
            <person name="Ren Q."/>
            <person name="Paulsen I."/>
            <person name="Zhang H."/>
            <person name="Bastida-Corcuera F.D."/>
            <person name="Simoes-Barbosa A."/>
            <person name="Brown M.T."/>
            <person name="Hayes R.D."/>
            <person name="Mukherjee M."/>
            <person name="Okumura C.Y."/>
            <person name="Schneider R."/>
            <person name="Smith A.J."/>
            <person name="Vanacova S."/>
            <person name="Villalvazo M."/>
            <person name="Haas B.J."/>
            <person name="Pertea M."/>
            <person name="Feldblyum T.V."/>
            <person name="Utterback T.R."/>
            <person name="Shu C.L."/>
            <person name="Osoegawa K."/>
            <person name="de Jong P.J."/>
            <person name="Hrdy I."/>
            <person name="Horvathova L."/>
            <person name="Zubacova Z."/>
            <person name="Dolezal P."/>
            <person name="Malik S.B."/>
            <person name="Logsdon J.M. Jr."/>
            <person name="Henze K."/>
            <person name="Gupta A."/>
            <person name="Wang C.C."/>
            <person name="Dunne R.L."/>
            <person name="Upcroft J.A."/>
            <person name="Upcroft P."/>
            <person name="White O."/>
            <person name="Salzberg S.L."/>
            <person name="Tang P."/>
            <person name="Chiu C.-H."/>
            <person name="Lee Y.-S."/>
            <person name="Embley T.M."/>
            <person name="Coombs G.H."/>
            <person name="Mottram J.C."/>
            <person name="Tachezy J."/>
            <person name="Fraser-Liggett C.M."/>
            <person name="Johnson P.J."/>
        </authorList>
    </citation>
    <scope>NUCLEOTIDE SEQUENCE [LARGE SCALE GENOMIC DNA]</scope>
    <source>
        <strain evidence="6">G3</strain>
    </source>
</reference>
<dbReference type="GO" id="GO:0045332">
    <property type="term" value="P:phospholipid translocation"/>
    <property type="evidence" value="ECO:0000318"/>
    <property type="project" value="GO_Central"/>
</dbReference>
<dbReference type="SUPFAM" id="SSF56784">
    <property type="entry name" value="HAD-like"/>
    <property type="match status" value="1"/>
</dbReference>
<dbReference type="STRING" id="5722.A2F8D6"/>
<evidence type="ECO:0000313" key="6">
    <source>
        <dbReference type="EMBL" id="EAX98838.1"/>
    </source>
</evidence>
<dbReference type="FunFam" id="3.40.1110.10:FF:000235">
    <property type="entry name" value="Uncharacterized protein"/>
    <property type="match status" value="1"/>
</dbReference>
<dbReference type="GO" id="GO:0140326">
    <property type="term" value="F:ATPase-coupled intramembrane lipid transporter activity"/>
    <property type="evidence" value="ECO:0000318"/>
    <property type="project" value="GO_Central"/>
</dbReference>
<evidence type="ECO:0000256" key="2">
    <source>
        <dbReference type="ARBA" id="ARBA00022723"/>
    </source>
</evidence>
<dbReference type="KEGG" id="tva:4756640"/>
<dbReference type="InterPro" id="IPR032630">
    <property type="entry name" value="P_typ_ATPase_c"/>
</dbReference>
<sequence length="673" mass="78006">MFVNSIDKFSEIISCNSLLISRSMLLERRPILKRIFLNNQLFGDDISSRQLSHFIESETFTEENLNRHFADPALTVNEETNLFFEHISLCHSASIIIEKSKINYISRFHDDEELLKLAARSGVMLVKRTPEDSSLLQNDKIKHYKTMKLIHSCSKHPRITIIVDDGHEDDYLVLTRGIYKVMNFVVEDLQYYDKYYDQFHTEGFHVEVCAYKRLKKKKYDEFCNKIIELGVADTEFQFPIVEDYIEKNMTFLALLGFEDRSRKGSLLFLSHAKQHFDQICFATTSKGMSLIITIISLGLIDGNNPSIGQIKGSSQDDVDISLTYLFERQEYDCIIITGHSLEYIVTSEYADHAAELFKKTPVLIMQRSNYLQTAAFCEYQQKILKQRVLAVGHSVYDSCYMNVANLSVAIPANEIKPNNISSDIIVTNFEQFSSLIFVGSSWLSERIDSLLKFYESKNILLAMMQFCFSIKANINYSYAFSCSLYPVMLLFTVLSLFPHCITKNSKSSEEIMLDVTKPSQIYTKKTKFFFVFMFFTALAFLLIETIFFVIRRCSDPFTAVESPFLIIANSFAFYTAFLISDFEKFNVVNVPGVIGSLIFFFVFMLIYTNNPNVPNVFDSMFQTREEVFLVIFWFFVPLVFGYVTKYFSKPRISERSHNNRGFVMPQARNQRFL</sequence>
<reference evidence="6" key="1">
    <citation type="submission" date="2006-10" db="EMBL/GenBank/DDBJ databases">
        <authorList>
            <person name="Amadeo P."/>
            <person name="Zhao Q."/>
            <person name="Wortman J."/>
            <person name="Fraser-Liggett C."/>
            <person name="Carlton J."/>
        </authorList>
    </citation>
    <scope>NUCLEOTIDE SEQUENCE</scope>
    <source>
        <strain evidence="6">G3</strain>
    </source>
</reference>
<dbReference type="Proteomes" id="UP000001542">
    <property type="component" value="Unassembled WGS sequence"/>
</dbReference>
<keyword evidence="4" id="KW-1133">Transmembrane helix</keyword>
<accession>A2F8D6</accession>
<dbReference type="VEuPathDB" id="TrichDB:TVAG_409760"/>
<evidence type="ECO:0000313" key="7">
    <source>
        <dbReference type="Proteomes" id="UP000001542"/>
    </source>
</evidence>
<dbReference type="SMR" id="A2F8D6"/>
<keyword evidence="7" id="KW-1185">Reference proteome</keyword>
<dbReference type="OMA" id="GHEDDYL"/>
<dbReference type="GO" id="GO:0000166">
    <property type="term" value="F:nucleotide binding"/>
    <property type="evidence" value="ECO:0007669"/>
    <property type="project" value="InterPro"/>
</dbReference>
<dbReference type="Pfam" id="PF16212">
    <property type="entry name" value="PhoLip_ATPase_C"/>
    <property type="match status" value="1"/>
</dbReference>